<dbReference type="SUPFAM" id="SSF53474">
    <property type="entry name" value="alpha/beta-Hydrolases"/>
    <property type="match status" value="1"/>
</dbReference>
<dbReference type="Gene3D" id="3.40.50.1820">
    <property type="entry name" value="alpha/beta hydrolase"/>
    <property type="match status" value="1"/>
</dbReference>
<gene>
    <name evidence="2" type="ORF">CH341_03815</name>
</gene>
<dbReference type="Proteomes" id="UP000249130">
    <property type="component" value="Unassembled WGS sequence"/>
</dbReference>
<dbReference type="Pfam" id="PF12697">
    <property type="entry name" value="Abhydrolase_6"/>
    <property type="match status" value="1"/>
</dbReference>
<accession>A0A327LCD5</accession>
<dbReference type="AlphaFoldDB" id="A0A327LCD5"/>
<dbReference type="InterPro" id="IPR029058">
    <property type="entry name" value="AB_hydrolase_fold"/>
</dbReference>
<dbReference type="PANTHER" id="PTHR43194:SF2">
    <property type="entry name" value="PEROXISOMAL MEMBRANE PROTEIN LPX1"/>
    <property type="match status" value="1"/>
</dbReference>
<proteinExistence type="predicted"/>
<dbReference type="RefSeq" id="WP_111417709.1">
    <property type="nucleotide sequence ID" value="NZ_NPEX01000015.1"/>
</dbReference>
<dbReference type="OrthoDB" id="9791366at2"/>
<feature type="domain" description="AB hydrolase-1" evidence="1">
    <location>
        <begin position="34"/>
        <end position="282"/>
    </location>
</feature>
<evidence type="ECO:0000313" key="3">
    <source>
        <dbReference type="Proteomes" id="UP000249130"/>
    </source>
</evidence>
<comment type="caution">
    <text evidence="2">The sequence shown here is derived from an EMBL/GenBank/DDBJ whole genome shotgun (WGS) entry which is preliminary data.</text>
</comment>
<protein>
    <recommendedName>
        <fullName evidence="1">AB hydrolase-1 domain-containing protein</fullName>
    </recommendedName>
</protein>
<keyword evidence="3" id="KW-1185">Reference proteome</keyword>
<name>A0A327LCD5_9BRAD</name>
<organism evidence="2 3">
    <name type="scientific">Rhodoplanes roseus</name>
    <dbReference type="NCBI Taxonomy" id="29409"/>
    <lineage>
        <taxon>Bacteria</taxon>
        <taxon>Pseudomonadati</taxon>
        <taxon>Pseudomonadota</taxon>
        <taxon>Alphaproteobacteria</taxon>
        <taxon>Hyphomicrobiales</taxon>
        <taxon>Nitrobacteraceae</taxon>
        <taxon>Rhodoplanes</taxon>
    </lineage>
</organism>
<dbReference type="InterPro" id="IPR050228">
    <property type="entry name" value="Carboxylesterase_BioH"/>
</dbReference>
<dbReference type="PANTHER" id="PTHR43194">
    <property type="entry name" value="HYDROLASE ALPHA/BETA FOLD FAMILY"/>
    <property type="match status" value="1"/>
</dbReference>
<evidence type="ECO:0000313" key="2">
    <source>
        <dbReference type="EMBL" id="RAI45448.1"/>
    </source>
</evidence>
<reference evidence="2 3" key="1">
    <citation type="submission" date="2017-07" db="EMBL/GenBank/DDBJ databases">
        <title>Draft Genome Sequences of Select Purple Nonsulfur Bacteria.</title>
        <authorList>
            <person name="Lasarre B."/>
            <person name="Mckinlay J.B."/>
        </authorList>
    </citation>
    <scope>NUCLEOTIDE SEQUENCE [LARGE SCALE GENOMIC DNA]</scope>
    <source>
        <strain evidence="2 3">DSM 5909</strain>
    </source>
</reference>
<dbReference type="EMBL" id="NPEX01000015">
    <property type="protein sequence ID" value="RAI45448.1"/>
    <property type="molecule type" value="Genomic_DNA"/>
</dbReference>
<sequence>MTDDGYRSHFVTATDGLRLHLREYGDRTLPGPAVVCLPGLTRTAADFHPLACALANDPVHPRRVLALDYRGRGLSGYDSNPDHYSIPVELDDVLTVMTACEALPAVLIGTSRGGLITMAMAAARPTAIAGAVLNDIGPKIEAAGIARIKTYVGRAGSPPGFAEGAAGLREKFSGEFPDWTDEDWLAMAHRTWRQENGHLVPTYDQAIARALAAFDLSKPLPDMWPQFDALAHVPVMVIRGGLSDLLSAATVEAMREHHRGLEVIEVPRQGHAPDLAGDDVIARIAAFVARCTEAASA</sequence>
<evidence type="ECO:0000259" key="1">
    <source>
        <dbReference type="Pfam" id="PF12697"/>
    </source>
</evidence>
<dbReference type="InterPro" id="IPR000073">
    <property type="entry name" value="AB_hydrolase_1"/>
</dbReference>